<dbReference type="Proteomes" id="UP001164746">
    <property type="component" value="Chromosome 12"/>
</dbReference>
<sequence length="103" mass="12074">MFEPYCLELVNRFGSVTRKESLTISSYTEDFSVKTSIINYHFPGSCLLVIIHKKVDMCTSGYNKRHHFLYNLKYPLSRFTSGTRARFSLYGDFCFFYNLDPTP</sequence>
<name>A0ABY7FMP1_MYAAR</name>
<dbReference type="EMBL" id="CP111023">
    <property type="protein sequence ID" value="WAR22011.1"/>
    <property type="molecule type" value="Genomic_DNA"/>
</dbReference>
<proteinExistence type="predicted"/>
<evidence type="ECO:0000313" key="1">
    <source>
        <dbReference type="EMBL" id="WAR22011.1"/>
    </source>
</evidence>
<protein>
    <submittedName>
        <fullName evidence="1">Uncharacterized protein</fullName>
    </submittedName>
</protein>
<organism evidence="1 2">
    <name type="scientific">Mya arenaria</name>
    <name type="common">Soft-shell clam</name>
    <dbReference type="NCBI Taxonomy" id="6604"/>
    <lineage>
        <taxon>Eukaryota</taxon>
        <taxon>Metazoa</taxon>
        <taxon>Spiralia</taxon>
        <taxon>Lophotrochozoa</taxon>
        <taxon>Mollusca</taxon>
        <taxon>Bivalvia</taxon>
        <taxon>Autobranchia</taxon>
        <taxon>Heteroconchia</taxon>
        <taxon>Euheterodonta</taxon>
        <taxon>Imparidentia</taxon>
        <taxon>Neoheterodontei</taxon>
        <taxon>Myida</taxon>
        <taxon>Myoidea</taxon>
        <taxon>Myidae</taxon>
        <taxon>Mya</taxon>
    </lineage>
</organism>
<reference evidence="1" key="1">
    <citation type="submission" date="2022-11" db="EMBL/GenBank/DDBJ databases">
        <title>Centuries of genome instability and evolution in soft-shell clam transmissible cancer (bioRxiv).</title>
        <authorList>
            <person name="Hart S.F.M."/>
            <person name="Yonemitsu M.A."/>
            <person name="Giersch R.M."/>
            <person name="Beal B.F."/>
            <person name="Arriagada G."/>
            <person name="Davis B.W."/>
            <person name="Ostrander E.A."/>
            <person name="Goff S.P."/>
            <person name="Metzger M.J."/>
        </authorList>
    </citation>
    <scope>NUCLEOTIDE SEQUENCE</scope>
    <source>
        <strain evidence="1">MELC-2E11</strain>
        <tissue evidence="1">Siphon/mantle</tissue>
    </source>
</reference>
<accession>A0ABY7FMP1</accession>
<keyword evidence="2" id="KW-1185">Reference proteome</keyword>
<gene>
    <name evidence="1" type="ORF">MAR_015985</name>
</gene>
<evidence type="ECO:0000313" key="2">
    <source>
        <dbReference type="Proteomes" id="UP001164746"/>
    </source>
</evidence>